<dbReference type="GO" id="GO:0005737">
    <property type="term" value="C:cytoplasm"/>
    <property type="evidence" value="ECO:0007669"/>
    <property type="project" value="TreeGrafter"/>
</dbReference>
<dbReference type="InterPro" id="IPR050452">
    <property type="entry name" value="Metacaspase"/>
</dbReference>
<dbReference type="Proteomes" id="UP000006222">
    <property type="component" value="Unassembled WGS sequence"/>
</dbReference>
<feature type="signal peptide" evidence="3">
    <location>
        <begin position="1"/>
        <end position="23"/>
    </location>
</feature>
<accession>F2AQS2</accession>
<feature type="compositionally biased region" description="Polar residues" evidence="2">
    <location>
        <begin position="1032"/>
        <end position="1042"/>
    </location>
</feature>
<dbReference type="GO" id="GO:0006508">
    <property type="term" value="P:proteolysis"/>
    <property type="evidence" value="ECO:0007669"/>
    <property type="project" value="InterPro"/>
</dbReference>
<evidence type="ECO:0000256" key="3">
    <source>
        <dbReference type="SAM" id="SignalP"/>
    </source>
</evidence>
<dbReference type="Pfam" id="PF00656">
    <property type="entry name" value="Peptidase_C14"/>
    <property type="match status" value="1"/>
</dbReference>
<comment type="caution">
    <text evidence="5">The sequence shown here is derived from an EMBL/GenBank/DDBJ whole genome shotgun (WGS) entry which is preliminary data.</text>
</comment>
<dbReference type="PANTHER" id="PTHR48104">
    <property type="entry name" value="METACASPASE-4"/>
    <property type="match status" value="1"/>
</dbReference>
<feature type="chain" id="PRO_5003273866" evidence="3">
    <location>
        <begin position="24"/>
        <end position="1080"/>
    </location>
</feature>
<evidence type="ECO:0000256" key="1">
    <source>
        <dbReference type="SAM" id="Coils"/>
    </source>
</evidence>
<proteinExistence type="predicted"/>
<organism evidence="5 6">
    <name type="scientific">Rhodopirellula baltica WH47</name>
    <dbReference type="NCBI Taxonomy" id="991778"/>
    <lineage>
        <taxon>Bacteria</taxon>
        <taxon>Pseudomonadati</taxon>
        <taxon>Planctomycetota</taxon>
        <taxon>Planctomycetia</taxon>
        <taxon>Pirellulales</taxon>
        <taxon>Pirellulaceae</taxon>
        <taxon>Rhodopirellula</taxon>
    </lineage>
</organism>
<dbReference type="AlphaFoldDB" id="F2AQS2"/>
<dbReference type="EC" id="3.4.22.-" evidence="5"/>
<name>F2AQS2_RHOBT</name>
<feature type="domain" description="Peptidase C14 caspase" evidence="4">
    <location>
        <begin position="40"/>
        <end position="256"/>
    </location>
</feature>
<dbReference type="EMBL" id="AFAR01000120">
    <property type="protein sequence ID" value="EGF27976.1"/>
    <property type="molecule type" value="Genomic_DNA"/>
</dbReference>
<feature type="coiled-coil region" evidence="1">
    <location>
        <begin position="454"/>
        <end position="481"/>
    </location>
</feature>
<feature type="compositionally biased region" description="Polar residues" evidence="2">
    <location>
        <begin position="1054"/>
        <end position="1063"/>
    </location>
</feature>
<dbReference type="GO" id="GO:0004197">
    <property type="term" value="F:cysteine-type endopeptidase activity"/>
    <property type="evidence" value="ECO:0007669"/>
    <property type="project" value="InterPro"/>
</dbReference>
<evidence type="ECO:0000313" key="6">
    <source>
        <dbReference type="Proteomes" id="UP000006222"/>
    </source>
</evidence>
<sequence>MSKQNRTAIWASLLLLIASGANAWSDDSGTETLPLTSSEKFAILIGVNYTLREAELAPSGLKPLSNAANDAVELSKVLTEYYGYQKENTIVLTDGDVADDGDPNESEINEQIKKLRLRVDHDDSILIFFAGHALKRDRAPVGEQVALLPLDIEFDKDGNPVGSVGLPDQLFKEVDEFNCQHTLIVLDCCYSGEIFNSRGKFAFQPASKDDRSDTSLQLEPSFQAMASCRDNQVSGDAPDRGGSNSKFTTVLLDGLKYLPIRNGRSPDGRVWANRLLTYVKDGLSADESQRPDCRHLGNHSGEFCFTPTLEGLNKLNAAAEMSLSNGGHLQLKAMVASCQGNWWFDEMPWFVPGIRTYLMQQHSERTPQKRSSAEFAQLVDIDELRETAEKLFRDRAVGDDLLSRRYRHAELLFDITSAKKLNIALETIRGELTSQKSDLKEEDLHLLAVVLHKLGREDEAKAEYENAISAYEERILNSELEHLPFIAALCRADYGEFLTKVSQHKAAAEEFATAAEMVQKVSANRGYSEFFRIYAIGRQADAKAGMREWKAARELFDTSERLSHEVLPGHMLHAHVLNRRGWLHMKRWELEDAQNDFAKSNEILAKYFTREDGTENHVARISALHNQHGIAMLTRFRGETNMACEAYLQLDADVHRHYREFLSSDDHDPAVQMSYIERLINTRERLGDCNLFGDPVRIDPLEAFDDYRRAISLVHLSSPPIDLSEEEAMANPTNDNREKTRSVLTYKQALTLCLDSSIQDVDMACRMSERADQVYKEQGGLRSASGGWQALGELTTLVVKSAKERIEVSRYDPESPSSADQLRDALLRYRDIIGSAPHRDQLEICLFASKMLLDCSTEDRYQSELDGELLHSFCRLALSDSAANGKLTQSGASTNKACEYCSELREYLRPYYDAIIRVRLNPRNAIRVKDLIELQSEATNGRPYSKPLSPVPVLAVYELDEEFFLFTDIPHGISRCDQITEMHDIESIRRAINGFENPFPLPRQIRIAISDWSNRTSEPIDAVVFRSDSHASNQFSGESTYSVMKPPLPDPKASNDSVSNDHPNNVFFPLTLDRKPVLEK</sequence>
<dbReference type="SUPFAM" id="SSF48452">
    <property type="entry name" value="TPR-like"/>
    <property type="match status" value="1"/>
</dbReference>
<gene>
    <name evidence="5" type="ORF">RBWH47_01431</name>
</gene>
<feature type="region of interest" description="Disordered" evidence="2">
    <location>
        <begin position="1032"/>
        <end position="1064"/>
    </location>
</feature>
<dbReference type="InterPro" id="IPR011600">
    <property type="entry name" value="Pept_C14_caspase"/>
</dbReference>
<dbReference type="Gene3D" id="3.40.50.1460">
    <property type="match status" value="1"/>
</dbReference>
<protein>
    <submittedName>
        <fullName evidence="5">Secreted protein containing Peptidase C14, caspase catalytic domain</fullName>
        <ecNumber evidence="5">3.4.22.-</ecNumber>
    </submittedName>
</protein>
<reference evidence="5 6" key="1">
    <citation type="journal article" date="2013" name="Mar. Genomics">
        <title>Expression of sulfatases in Rhodopirellula baltica and the diversity of sulfatases in the genus Rhodopirellula.</title>
        <authorList>
            <person name="Wegner C.E."/>
            <person name="Richter-Heitmann T."/>
            <person name="Klindworth A."/>
            <person name="Klockow C."/>
            <person name="Richter M."/>
            <person name="Achstetter T."/>
            <person name="Glockner F.O."/>
            <person name="Harder J."/>
        </authorList>
    </citation>
    <scope>NUCLEOTIDE SEQUENCE [LARGE SCALE GENOMIC DNA]</scope>
    <source>
        <strain evidence="5 6">WH47</strain>
    </source>
</reference>
<keyword evidence="1" id="KW-0175">Coiled coil</keyword>
<dbReference type="PATRIC" id="fig|991778.3.peg.2170"/>
<dbReference type="InterPro" id="IPR011990">
    <property type="entry name" value="TPR-like_helical_dom_sf"/>
</dbReference>
<evidence type="ECO:0000259" key="4">
    <source>
        <dbReference type="Pfam" id="PF00656"/>
    </source>
</evidence>
<dbReference type="RefSeq" id="WP_007325983.1">
    <property type="nucleotide sequence ID" value="NZ_AFAR01000120.1"/>
</dbReference>
<keyword evidence="5" id="KW-0378">Hydrolase</keyword>
<dbReference type="PANTHER" id="PTHR48104:SF30">
    <property type="entry name" value="METACASPASE-1"/>
    <property type="match status" value="1"/>
</dbReference>
<evidence type="ECO:0000256" key="2">
    <source>
        <dbReference type="SAM" id="MobiDB-lite"/>
    </source>
</evidence>
<evidence type="ECO:0000313" key="5">
    <source>
        <dbReference type="EMBL" id="EGF27976.1"/>
    </source>
</evidence>
<dbReference type="Gene3D" id="1.25.40.10">
    <property type="entry name" value="Tetratricopeptide repeat domain"/>
    <property type="match status" value="1"/>
</dbReference>
<keyword evidence="3" id="KW-0732">Signal</keyword>